<evidence type="ECO:0000313" key="13">
    <source>
        <dbReference type="EMBL" id="ORC29273.1"/>
    </source>
</evidence>
<dbReference type="PROSITE" id="PS50112">
    <property type="entry name" value="PAS"/>
    <property type="match status" value="1"/>
</dbReference>
<dbReference type="AlphaFoldDB" id="A0A1Y1RSS9"/>
<dbReference type="NCBIfam" id="TIGR00229">
    <property type="entry name" value="sensory_box"/>
    <property type="match status" value="2"/>
</dbReference>
<dbReference type="PANTHER" id="PTHR41523:SF8">
    <property type="entry name" value="ETHYLENE RESPONSE SENSOR PROTEIN"/>
    <property type="match status" value="1"/>
</dbReference>
<dbReference type="InterPro" id="IPR001789">
    <property type="entry name" value="Sig_transdc_resp-reg_receiver"/>
</dbReference>
<accession>A0A1Y1RSS9</accession>
<keyword evidence="8" id="KW-0843">Virulence</keyword>
<proteinExistence type="predicted"/>
<organism evidence="13 14">
    <name type="scientific">Marispirochaeta aestuarii</name>
    <dbReference type="NCBI Taxonomy" id="1963862"/>
    <lineage>
        <taxon>Bacteria</taxon>
        <taxon>Pseudomonadati</taxon>
        <taxon>Spirochaetota</taxon>
        <taxon>Spirochaetia</taxon>
        <taxon>Spirochaetales</taxon>
        <taxon>Spirochaetaceae</taxon>
        <taxon>Marispirochaeta</taxon>
    </lineage>
</organism>
<evidence type="ECO:0000256" key="3">
    <source>
        <dbReference type="ARBA" id="ARBA00022553"/>
    </source>
</evidence>
<feature type="domain" description="PAC" evidence="12">
    <location>
        <begin position="330"/>
        <end position="382"/>
    </location>
</feature>
<dbReference type="EC" id="2.7.13.3" evidence="2"/>
<gene>
    <name evidence="13" type="ORF">B4O97_18920</name>
</gene>
<dbReference type="Gene3D" id="3.40.50.2300">
    <property type="match status" value="1"/>
</dbReference>
<dbReference type="InterPro" id="IPR003594">
    <property type="entry name" value="HATPase_dom"/>
</dbReference>
<dbReference type="GO" id="GO:0005524">
    <property type="term" value="F:ATP binding"/>
    <property type="evidence" value="ECO:0007669"/>
    <property type="project" value="UniProtKB-KW"/>
</dbReference>
<dbReference type="InterPro" id="IPR013656">
    <property type="entry name" value="PAS_4"/>
</dbReference>
<dbReference type="InterPro" id="IPR036890">
    <property type="entry name" value="HATPase_C_sf"/>
</dbReference>
<evidence type="ECO:0000259" key="11">
    <source>
        <dbReference type="PROSITE" id="PS50112"/>
    </source>
</evidence>
<evidence type="ECO:0000256" key="6">
    <source>
        <dbReference type="ARBA" id="ARBA00022777"/>
    </source>
</evidence>
<evidence type="ECO:0000256" key="7">
    <source>
        <dbReference type="ARBA" id="ARBA00022840"/>
    </source>
</evidence>
<dbReference type="SMART" id="SM00448">
    <property type="entry name" value="REC"/>
    <property type="match status" value="1"/>
</dbReference>
<dbReference type="SMART" id="SM00091">
    <property type="entry name" value="PAS"/>
    <property type="match status" value="3"/>
</dbReference>
<dbReference type="OrthoDB" id="9767435at2"/>
<evidence type="ECO:0000259" key="10">
    <source>
        <dbReference type="PROSITE" id="PS50110"/>
    </source>
</evidence>
<dbReference type="InterPro" id="IPR000700">
    <property type="entry name" value="PAS-assoc_C"/>
</dbReference>
<dbReference type="CDD" id="cd00130">
    <property type="entry name" value="PAS"/>
    <property type="match status" value="1"/>
</dbReference>
<feature type="domain" description="PAS" evidence="11">
    <location>
        <begin position="383"/>
        <end position="453"/>
    </location>
</feature>
<dbReference type="SUPFAM" id="SSF52172">
    <property type="entry name" value="CheY-like"/>
    <property type="match status" value="1"/>
</dbReference>
<evidence type="ECO:0000256" key="8">
    <source>
        <dbReference type="ARBA" id="ARBA00023026"/>
    </source>
</evidence>
<dbReference type="PROSITE" id="PS50110">
    <property type="entry name" value="RESPONSE_REGULATORY"/>
    <property type="match status" value="1"/>
</dbReference>
<comment type="catalytic activity">
    <reaction evidence="1">
        <text>ATP + protein L-histidine = ADP + protein N-phospho-L-histidine.</text>
        <dbReference type="EC" id="2.7.13.3"/>
    </reaction>
</comment>
<dbReference type="Pfam" id="PF13426">
    <property type="entry name" value="PAS_9"/>
    <property type="match status" value="2"/>
</dbReference>
<sequence>MSKKILIVEDEALIAMATAGAIAKHDYKTQTVFNGEAAVAAVDEDPEISLVLMDIDLGRGMDGTQAAEQILENHEIPVIFLTSHSEKEMVEKVRGITRYGYVLKSSGEFVLMEAIHMAFELFESRRIVKEREELFRYIIEHNPNDIAVFDTELRYLYGSRRYLQDFNVNLDSIIGKSHYEVFPDIPPKWREVHRRALQGEVLSNDYDYYERKDGSIVYSRWECRPWYNSDSSVGGIIIYSEELNTVEPREGSVTREGPYRELFEKAPVGIFLTSSSGEALQVNWTMADILEASSPREALSFFSDLESGLYVRAEKRRELLKVLEESGRVDDFELQVKTLKGNLRWLNISARARDIQADGSFLIDGSAQDITRVKEAEKRLTRERHYLSTILHTSLDGFWVLDMEGRVVDVNEAYLAMSGYSREEFLGMSISDIDADEAPELTRERIKRILSVGSEHFQTNHRRRNGSVFTVDISASYIDSDDGRLVCFCRDVTEPLRAKNEMHNLNQELQQTLKEREFLVREIIHRVKNNLQMISSLVSLKESSSGTNLSDIKGQIDAIRIVHELLYQSSDLSSISFNEYCSDLLGSIFDGFSGREVKVLNTVDEIRLPAKMAIPLGLIVNEIAINAVKYAFSDSVEAVFSIDLSPDGEEEGFLFSLENNGPPFPEDIDLENPETLGLRLISALTDQIGGSLELRKSPSPRFCIRIPRSSITE</sequence>
<dbReference type="PROSITE" id="PS50113">
    <property type="entry name" value="PAC"/>
    <property type="match status" value="1"/>
</dbReference>
<evidence type="ECO:0000313" key="14">
    <source>
        <dbReference type="Proteomes" id="UP000192343"/>
    </source>
</evidence>
<evidence type="ECO:0000256" key="4">
    <source>
        <dbReference type="ARBA" id="ARBA00022679"/>
    </source>
</evidence>
<feature type="domain" description="Response regulatory" evidence="10">
    <location>
        <begin position="4"/>
        <end position="119"/>
    </location>
</feature>
<feature type="modified residue" description="4-aspartylphosphate" evidence="9">
    <location>
        <position position="54"/>
    </location>
</feature>
<evidence type="ECO:0000256" key="1">
    <source>
        <dbReference type="ARBA" id="ARBA00000085"/>
    </source>
</evidence>
<dbReference type="Pfam" id="PF00072">
    <property type="entry name" value="Response_reg"/>
    <property type="match status" value="1"/>
</dbReference>
<name>A0A1Y1RSS9_9SPIO</name>
<dbReference type="STRING" id="1963862.B4O97_18920"/>
<dbReference type="Pfam" id="PF07568">
    <property type="entry name" value="HisKA_2"/>
    <property type="match status" value="1"/>
</dbReference>
<dbReference type="SMART" id="SM00387">
    <property type="entry name" value="HATPase_c"/>
    <property type="match status" value="1"/>
</dbReference>
<dbReference type="Gene3D" id="3.30.450.20">
    <property type="entry name" value="PAS domain"/>
    <property type="match status" value="3"/>
</dbReference>
<dbReference type="SUPFAM" id="SSF55785">
    <property type="entry name" value="PYP-like sensor domain (PAS domain)"/>
    <property type="match status" value="3"/>
</dbReference>
<keyword evidence="4" id="KW-0808">Transferase</keyword>
<dbReference type="InterPro" id="IPR000014">
    <property type="entry name" value="PAS"/>
</dbReference>
<dbReference type="Proteomes" id="UP000192343">
    <property type="component" value="Unassembled WGS sequence"/>
</dbReference>
<reference evidence="13 14" key="1">
    <citation type="submission" date="2017-03" db="EMBL/GenBank/DDBJ databases">
        <title>Draft Genome sequence of Marispirochaeta sp. strain JC444.</title>
        <authorList>
            <person name="Shivani Y."/>
            <person name="Subhash Y."/>
            <person name="Sasikala C."/>
            <person name="Ramana C."/>
        </authorList>
    </citation>
    <scope>NUCLEOTIDE SEQUENCE [LARGE SCALE GENOMIC DNA]</scope>
    <source>
        <strain evidence="13 14">JC444</strain>
    </source>
</reference>
<keyword evidence="14" id="KW-1185">Reference proteome</keyword>
<dbReference type="SUPFAM" id="SSF55874">
    <property type="entry name" value="ATPase domain of HSP90 chaperone/DNA topoisomerase II/histidine kinase"/>
    <property type="match status" value="1"/>
</dbReference>
<evidence type="ECO:0000256" key="2">
    <source>
        <dbReference type="ARBA" id="ARBA00012438"/>
    </source>
</evidence>
<dbReference type="PANTHER" id="PTHR41523">
    <property type="entry name" value="TWO-COMPONENT SYSTEM SENSOR PROTEIN"/>
    <property type="match status" value="1"/>
</dbReference>
<keyword evidence="3 9" id="KW-0597">Phosphoprotein</keyword>
<dbReference type="Gene3D" id="3.30.565.10">
    <property type="entry name" value="Histidine kinase-like ATPase, C-terminal domain"/>
    <property type="match status" value="1"/>
</dbReference>
<dbReference type="GO" id="GO:0000160">
    <property type="term" value="P:phosphorelay signal transduction system"/>
    <property type="evidence" value="ECO:0007669"/>
    <property type="project" value="InterPro"/>
</dbReference>
<dbReference type="Pfam" id="PF08448">
    <property type="entry name" value="PAS_4"/>
    <property type="match status" value="1"/>
</dbReference>
<dbReference type="RefSeq" id="WP_083053085.1">
    <property type="nucleotide sequence ID" value="NZ_MWQY01000042.1"/>
</dbReference>
<dbReference type="InterPro" id="IPR011495">
    <property type="entry name" value="Sig_transdc_His_kin_sub2_dim/P"/>
</dbReference>
<evidence type="ECO:0000256" key="9">
    <source>
        <dbReference type="PROSITE-ProRule" id="PRU00169"/>
    </source>
</evidence>
<keyword evidence="5" id="KW-0547">Nucleotide-binding</keyword>
<dbReference type="InterPro" id="IPR011006">
    <property type="entry name" value="CheY-like_superfamily"/>
</dbReference>
<keyword evidence="7" id="KW-0067">ATP-binding</keyword>
<evidence type="ECO:0000256" key="5">
    <source>
        <dbReference type="ARBA" id="ARBA00022741"/>
    </source>
</evidence>
<evidence type="ECO:0000259" key="12">
    <source>
        <dbReference type="PROSITE" id="PS50113"/>
    </source>
</evidence>
<dbReference type="EMBL" id="MWQY01000042">
    <property type="protein sequence ID" value="ORC29273.1"/>
    <property type="molecule type" value="Genomic_DNA"/>
</dbReference>
<comment type="caution">
    <text evidence="13">The sequence shown here is derived from an EMBL/GenBank/DDBJ whole genome shotgun (WGS) entry which is preliminary data.</text>
</comment>
<protein>
    <recommendedName>
        <fullName evidence="2">histidine kinase</fullName>
        <ecNumber evidence="2">2.7.13.3</ecNumber>
    </recommendedName>
</protein>
<dbReference type="InterPro" id="IPR035965">
    <property type="entry name" value="PAS-like_dom_sf"/>
</dbReference>
<dbReference type="GO" id="GO:0004673">
    <property type="term" value="F:protein histidine kinase activity"/>
    <property type="evidence" value="ECO:0007669"/>
    <property type="project" value="UniProtKB-EC"/>
</dbReference>
<keyword evidence="6" id="KW-0418">Kinase</keyword>